<dbReference type="PANTHER" id="PTHR10030:SF37">
    <property type="entry name" value="ALPHA-L-FUCOSIDASE-RELATED"/>
    <property type="match status" value="1"/>
</dbReference>
<evidence type="ECO:0000256" key="3">
    <source>
        <dbReference type="ARBA" id="ARBA00022729"/>
    </source>
</evidence>
<evidence type="ECO:0000313" key="8">
    <source>
        <dbReference type="Proteomes" id="UP001155241"/>
    </source>
</evidence>
<dbReference type="InterPro" id="IPR017853">
    <property type="entry name" value="GH"/>
</dbReference>
<dbReference type="RefSeq" id="WP_252852873.1">
    <property type="nucleotide sequence ID" value="NZ_JAMXLR010000038.1"/>
</dbReference>
<keyword evidence="4" id="KW-0378">Hydrolase</keyword>
<dbReference type="PANTHER" id="PTHR10030">
    <property type="entry name" value="ALPHA-L-FUCOSIDASE"/>
    <property type="match status" value="1"/>
</dbReference>
<comment type="similarity">
    <text evidence="1">Belongs to the glycosyl hydrolase 29 family.</text>
</comment>
<comment type="caution">
    <text evidence="7">The sequence shown here is derived from an EMBL/GenBank/DDBJ whole genome shotgun (WGS) entry which is preliminary data.</text>
</comment>
<name>A0A9X2JGT8_9BACT</name>
<dbReference type="Gene3D" id="3.20.20.80">
    <property type="entry name" value="Glycosidases"/>
    <property type="match status" value="1"/>
</dbReference>
<keyword evidence="8" id="KW-1185">Reference proteome</keyword>
<dbReference type="GO" id="GO:0016139">
    <property type="term" value="P:glycoside catabolic process"/>
    <property type="evidence" value="ECO:0007669"/>
    <property type="project" value="TreeGrafter"/>
</dbReference>
<evidence type="ECO:0000259" key="6">
    <source>
        <dbReference type="Pfam" id="PF01120"/>
    </source>
</evidence>
<dbReference type="Pfam" id="PF01120">
    <property type="entry name" value="Alpha_L_fucos"/>
    <property type="match status" value="1"/>
</dbReference>
<proteinExistence type="inferred from homology"/>
<dbReference type="Proteomes" id="UP001155241">
    <property type="component" value="Unassembled WGS sequence"/>
</dbReference>
<feature type="domain" description="Glycoside hydrolase family 29 N-terminal" evidence="6">
    <location>
        <begin position="28"/>
        <end position="84"/>
    </location>
</feature>
<protein>
    <recommendedName>
        <fullName evidence="2">alpha-L-fucosidase</fullName>
        <ecNumber evidence="2">3.2.1.51</ecNumber>
    </recommendedName>
</protein>
<keyword evidence="5" id="KW-0326">Glycosidase</keyword>
<dbReference type="EMBL" id="JAMXLR010000038">
    <property type="protein sequence ID" value="MCO6044757.1"/>
    <property type="molecule type" value="Genomic_DNA"/>
</dbReference>
<sequence>MSVHWSLDSQVGSVISHSLVGSSDDYKQWYCDELPKTFHPRQWNPDELAELANISGAKYVVFTTQHHNGFCMWDTETTGFDITTTPFISRIL</sequence>
<dbReference type="SUPFAM" id="SSF51445">
    <property type="entry name" value="(Trans)glycosidases"/>
    <property type="match status" value="1"/>
</dbReference>
<accession>A0A9X2JGT8</accession>
<evidence type="ECO:0000313" key="7">
    <source>
        <dbReference type="EMBL" id="MCO6044757.1"/>
    </source>
</evidence>
<evidence type="ECO:0000256" key="1">
    <source>
        <dbReference type="ARBA" id="ARBA00007951"/>
    </source>
</evidence>
<dbReference type="GO" id="GO:0005764">
    <property type="term" value="C:lysosome"/>
    <property type="evidence" value="ECO:0007669"/>
    <property type="project" value="TreeGrafter"/>
</dbReference>
<reference evidence="7" key="1">
    <citation type="submission" date="2022-06" db="EMBL/GenBank/DDBJ databases">
        <title>Aeoliella straminimaris, a novel planctomycete from sediments.</title>
        <authorList>
            <person name="Vitorino I.R."/>
            <person name="Lage O.M."/>
        </authorList>
    </citation>
    <scope>NUCLEOTIDE SEQUENCE</scope>
    <source>
        <strain evidence="7">ICT_H6.2</strain>
    </source>
</reference>
<dbReference type="AlphaFoldDB" id="A0A9X2JGT8"/>
<dbReference type="GO" id="GO:0004560">
    <property type="term" value="F:alpha-L-fucosidase activity"/>
    <property type="evidence" value="ECO:0007669"/>
    <property type="project" value="InterPro"/>
</dbReference>
<dbReference type="InterPro" id="IPR057739">
    <property type="entry name" value="Glyco_hydro_29_N"/>
</dbReference>
<dbReference type="InterPro" id="IPR000933">
    <property type="entry name" value="Glyco_hydro_29"/>
</dbReference>
<keyword evidence="3" id="KW-0732">Signal</keyword>
<dbReference type="GO" id="GO:0006004">
    <property type="term" value="P:fucose metabolic process"/>
    <property type="evidence" value="ECO:0007669"/>
    <property type="project" value="TreeGrafter"/>
</dbReference>
<evidence type="ECO:0000256" key="5">
    <source>
        <dbReference type="ARBA" id="ARBA00023295"/>
    </source>
</evidence>
<evidence type="ECO:0000256" key="2">
    <source>
        <dbReference type="ARBA" id="ARBA00012662"/>
    </source>
</evidence>
<gene>
    <name evidence="7" type="ORF">NG895_12640</name>
</gene>
<evidence type="ECO:0000256" key="4">
    <source>
        <dbReference type="ARBA" id="ARBA00022801"/>
    </source>
</evidence>
<organism evidence="7 8">
    <name type="scientific">Aeoliella straminimaris</name>
    <dbReference type="NCBI Taxonomy" id="2954799"/>
    <lineage>
        <taxon>Bacteria</taxon>
        <taxon>Pseudomonadati</taxon>
        <taxon>Planctomycetota</taxon>
        <taxon>Planctomycetia</taxon>
        <taxon>Pirellulales</taxon>
        <taxon>Lacipirellulaceae</taxon>
        <taxon>Aeoliella</taxon>
    </lineage>
</organism>
<dbReference type="EC" id="3.2.1.51" evidence="2"/>